<dbReference type="PANTHER" id="PTHR46708:SF2">
    <property type="entry name" value="FIBRONECTIN TYPE-III DOMAIN-CONTAINING PROTEIN"/>
    <property type="match status" value="1"/>
</dbReference>
<dbReference type="InterPro" id="IPR036116">
    <property type="entry name" value="FN3_sf"/>
</dbReference>
<feature type="compositionally biased region" description="Pro residues" evidence="2">
    <location>
        <begin position="408"/>
        <end position="419"/>
    </location>
</feature>
<evidence type="ECO:0000256" key="2">
    <source>
        <dbReference type="SAM" id="MobiDB-lite"/>
    </source>
</evidence>
<feature type="domain" description="Fibronectin type-III" evidence="3">
    <location>
        <begin position="522"/>
        <end position="616"/>
    </location>
</feature>
<dbReference type="InterPro" id="IPR011044">
    <property type="entry name" value="Quino_amine_DH_bsu"/>
</dbReference>
<dbReference type="SUPFAM" id="SSF50969">
    <property type="entry name" value="YVTN repeat-like/Quinoprotein amine dehydrogenase"/>
    <property type="match status" value="1"/>
</dbReference>
<keyword evidence="1" id="KW-0677">Repeat</keyword>
<sequence>MLTARRADRLRRAGRVVRQRLRRSMSGTLVVAATGALLGSAFGLGATGQAPDIFDGHAWLWSRPAGEVARVNGGSGTVELRQPVVDSRGHRVQVTQDDRFLILHDLDTGRVSSIDLSRMGFSGSAATDPASDVTMALSEEDAVLIDRTRGLVRPLDPATLQARGEPVQLPAPLTGGVFDGTGALWLGLPSQGTVVALAGSDDGMSVTRTVPVADPGHDLALSVLDRGVLVVDRSSDAMVSVAGDKVREMTAPTRLTGAQLPDRTVGELAVVTVPQGRSMIAIGDVGDGRPVRRLGLPDGGGTAVPFAGRIYVPDEGSGRVRVFTEDGTELEPIRVPRAQGELELVVREQRLFVNAVDSPTALVVNESGKVSAVEKYGPGSPVPDPTASGGVPSESPSPAGPSSAAPAPSTPGPQVPGPDAPGSESGEEDGDPPGAPVPVTVLAGDGQVRVSWGRAGGSAVDRYLVTWNGGRTEVDGDELSTVVTGLRNGQSYRFRVVARNEFGTGPPALSEPVVPTAAAPPAPQAPTAAAAAGRVTVTWPAVDGAREYVVTPLRNGDPGNDPRQTVRGTSAEFEGLTFGARYTFTVVARNAGGGASAASPPSNAVVPFSRPGAPPGVTARQVSQAEYRITWQAAAQNGRPVQRYVVRDSAGRELDETDGAARGTTVSSAAELTRVSVTAVNAAGEGPARSVAVTPLPAVSVTITDVNPGAETVVVLFDVTNPGGGELTCTTSAGGESVNDCDGRADLAGLSPATRYTARVTVRAGGQTDEATRGFTTSSASQGDVVGWVVCEVCEDEVPHYAEPSTSSEVRGYLAHGTEITAVCQTPGEFVDATDKGGTRSSVWIRKPDDNYLPYAHIDLDDEASLSQVPRC</sequence>
<dbReference type="InterPro" id="IPR013783">
    <property type="entry name" value="Ig-like_fold"/>
</dbReference>
<reference evidence="4" key="1">
    <citation type="journal article" date="2015" name="Proc. Natl. Acad. Sci. U.S.A.">
        <title>Multiplexed metagenome mining using short DNA sequence tags facilitates targeted discovery of epoxyketone proteasome inhibitors.</title>
        <authorList>
            <person name="Owen J.G."/>
            <person name="Charlop-Powers Z."/>
            <person name="Smith A.G."/>
            <person name="Ternei M.A."/>
            <person name="Calle P.Y."/>
            <person name="Reddy B.V."/>
            <person name="Montiel D."/>
            <person name="Brady S.F."/>
        </authorList>
    </citation>
    <scope>NUCLEOTIDE SEQUENCE</scope>
</reference>
<dbReference type="InterPro" id="IPR003961">
    <property type="entry name" value="FN3_dom"/>
</dbReference>
<feature type="region of interest" description="Disordered" evidence="2">
    <location>
        <begin position="370"/>
        <end position="440"/>
    </location>
</feature>
<evidence type="ECO:0000259" key="3">
    <source>
        <dbReference type="PROSITE" id="PS50853"/>
    </source>
</evidence>
<organism evidence="4">
    <name type="scientific">uncultured bacterium AZ_40</name>
    <dbReference type="NCBI Taxonomy" id="1630016"/>
    <lineage>
        <taxon>Bacteria</taxon>
        <taxon>environmental samples</taxon>
    </lineage>
</organism>
<feature type="domain" description="Fibronectin type-III" evidence="3">
    <location>
        <begin position="432"/>
        <end position="519"/>
    </location>
</feature>
<name>A0A0E3M0B6_9BACT</name>
<proteinExistence type="predicted"/>
<protein>
    <submittedName>
        <fullName evidence="4">Fibronectin type III domain protein</fullName>
    </submittedName>
</protein>
<dbReference type="InterPro" id="IPR050991">
    <property type="entry name" value="ECM_Regulatory_Proteins"/>
</dbReference>
<dbReference type="CDD" id="cd00063">
    <property type="entry name" value="FN3"/>
    <property type="match status" value="3"/>
</dbReference>
<dbReference type="AlphaFoldDB" id="A0A0E3M0B6"/>
<dbReference type="Pfam" id="PF00041">
    <property type="entry name" value="fn3"/>
    <property type="match status" value="1"/>
</dbReference>
<evidence type="ECO:0000256" key="1">
    <source>
        <dbReference type="ARBA" id="ARBA00022737"/>
    </source>
</evidence>
<accession>A0A0E3M0B6</accession>
<feature type="compositionally biased region" description="Low complexity" evidence="2">
    <location>
        <begin position="387"/>
        <end position="407"/>
    </location>
</feature>
<dbReference type="SUPFAM" id="SSF49265">
    <property type="entry name" value="Fibronectin type III"/>
    <property type="match status" value="2"/>
</dbReference>
<dbReference type="EMBL" id="KP830095">
    <property type="protein sequence ID" value="AKA59465.1"/>
    <property type="molecule type" value="Genomic_DNA"/>
</dbReference>
<dbReference type="PROSITE" id="PS50853">
    <property type="entry name" value="FN3"/>
    <property type="match status" value="2"/>
</dbReference>
<dbReference type="PANTHER" id="PTHR46708">
    <property type="entry name" value="TENASCIN"/>
    <property type="match status" value="1"/>
</dbReference>
<dbReference type="Gene3D" id="2.60.40.10">
    <property type="entry name" value="Immunoglobulins"/>
    <property type="match status" value="3"/>
</dbReference>
<dbReference type="SMART" id="SM00060">
    <property type="entry name" value="FN3"/>
    <property type="match status" value="4"/>
</dbReference>
<evidence type="ECO:0000313" key="4">
    <source>
        <dbReference type="EMBL" id="AKA59465.1"/>
    </source>
</evidence>